<dbReference type="InterPro" id="IPR052337">
    <property type="entry name" value="SAT4-like"/>
</dbReference>
<dbReference type="OrthoDB" id="3923077at2759"/>
<dbReference type="PANTHER" id="PTHR33048:SF21">
    <property type="entry name" value="INTEGRAL MEMBRANE PROTEIN"/>
    <property type="match status" value="1"/>
</dbReference>
<feature type="transmembrane region" description="Helical" evidence="6">
    <location>
        <begin position="12"/>
        <end position="32"/>
    </location>
</feature>
<comment type="similarity">
    <text evidence="5">Belongs to the SAT4 family.</text>
</comment>
<dbReference type="AlphaFoldDB" id="A0A9P5CLT9"/>
<keyword evidence="9" id="KW-1185">Reference proteome</keyword>
<evidence type="ECO:0000256" key="5">
    <source>
        <dbReference type="ARBA" id="ARBA00038359"/>
    </source>
</evidence>
<feature type="transmembrane region" description="Helical" evidence="6">
    <location>
        <begin position="124"/>
        <end position="151"/>
    </location>
</feature>
<feature type="transmembrane region" description="Helical" evidence="6">
    <location>
        <begin position="90"/>
        <end position="112"/>
    </location>
</feature>
<evidence type="ECO:0000256" key="6">
    <source>
        <dbReference type="SAM" id="Phobius"/>
    </source>
</evidence>
<dbReference type="EMBL" id="MU032349">
    <property type="protein sequence ID" value="KAF3763428.1"/>
    <property type="molecule type" value="Genomic_DNA"/>
</dbReference>
<name>A0A9P5CLT9_CRYP1</name>
<keyword evidence="3 6" id="KW-1133">Transmembrane helix</keyword>
<evidence type="ECO:0000256" key="1">
    <source>
        <dbReference type="ARBA" id="ARBA00004141"/>
    </source>
</evidence>
<evidence type="ECO:0000259" key="7">
    <source>
        <dbReference type="Pfam" id="PF20684"/>
    </source>
</evidence>
<protein>
    <recommendedName>
        <fullName evidence="7">Rhodopsin domain-containing protein</fullName>
    </recommendedName>
</protein>
<accession>A0A9P5CLT9</accession>
<reference evidence="8" key="1">
    <citation type="journal article" date="2020" name="Phytopathology">
        <title>Genome sequence of the chestnut blight fungus Cryphonectria parasitica EP155: A fundamental resource for an archetypical invasive plant pathogen.</title>
        <authorList>
            <person name="Crouch J.A."/>
            <person name="Dawe A."/>
            <person name="Aerts A."/>
            <person name="Barry K."/>
            <person name="Churchill A.C.L."/>
            <person name="Grimwood J."/>
            <person name="Hillman B."/>
            <person name="Milgroom M.G."/>
            <person name="Pangilinan J."/>
            <person name="Smith M."/>
            <person name="Salamov A."/>
            <person name="Schmutz J."/>
            <person name="Yadav J."/>
            <person name="Grigoriev I.V."/>
            <person name="Nuss D."/>
        </authorList>
    </citation>
    <scope>NUCLEOTIDE SEQUENCE</scope>
    <source>
        <strain evidence="8">EP155</strain>
    </source>
</reference>
<comment type="caution">
    <text evidence="8">The sequence shown here is derived from an EMBL/GenBank/DDBJ whole genome shotgun (WGS) entry which is preliminary data.</text>
</comment>
<evidence type="ECO:0000256" key="2">
    <source>
        <dbReference type="ARBA" id="ARBA00022692"/>
    </source>
</evidence>
<dbReference type="RefSeq" id="XP_040774389.1">
    <property type="nucleotide sequence ID" value="XM_040919068.1"/>
</dbReference>
<dbReference type="GO" id="GO:0016020">
    <property type="term" value="C:membrane"/>
    <property type="evidence" value="ECO:0007669"/>
    <property type="project" value="UniProtKB-SubCell"/>
</dbReference>
<dbReference type="Proteomes" id="UP000803844">
    <property type="component" value="Unassembled WGS sequence"/>
</dbReference>
<dbReference type="PANTHER" id="PTHR33048">
    <property type="entry name" value="PTH11-LIKE INTEGRAL MEMBRANE PROTEIN (AFU_ORTHOLOGUE AFUA_5G11245)"/>
    <property type="match status" value="1"/>
</dbReference>
<dbReference type="Pfam" id="PF20684">
    <property type="entry name" value="Fung_rhodopsin"/>
    <property type="match status" value="1"/>
</dbReference>
<comment type="subcellular location">
    <subcellularLocation>
        <location evidence="1">Membrane</location>
        <topology evidence="1">Multi-pass membrane protein</topology>
    </subcellularLocation>
</comment>
<evidence type="ECO:0000256" key="3">
    <source>
        <dbReference type="ARBA" id="ARBA00022989"/>
    </source>
</evidence>
<organism evidence="8 9">
    <name type="scientific">Cryphonectria parasitica (strain ATCC 38755 / EP155)</name>
    <dbReference type="NCBI Taxonomy" id="660469"/>
    <lineage>
        <taxon>Eukaryota</taxon>
        <taxon>Fungi</taxon>
        <taxon>Dikarya</taxon>
        <taxon>Ascomycota</taxon>
        <taxon>Pezizomycotina</taxon>
        <taxon>Sordariomycetes</taxon>
        <taxon>Sordariomycetidae</taxon>
        <taxon>Diaporthales</taxon>
        <taxon>Cryphonectriaceae</taxon>
        <taxon>Cryphonectria-Endothia species complex</taxon>
        <taxon>Cryphonectria</taxon>
    </lineage>
</organism>
<evidence type="ECO:0000256" key="4">
    <source>
        <dbReference type="ARBA" id="ARBA00023136"/>
    </source>
</evidence>
<dbReference type="InterPro" id="IPR049326">
    <property type="entry name" value="Rhodopsin_dom_fungi"/>
</dbReference>
<feature type="transmembrane region" description="Helical" evidence="6">
    <location>
        <begin position="171"/>
        <end position="194"/>
    </location>
</feature>
<feature type="transmembrane region" description="Helical" evidence="6">
    <location>
        <begin position="52"/>
        <end position="70"/>
    </location>
</feature>
<proteinExistence type="inferred from homology"/>
<keyword evidence="4 6" id="KW-0472">Membrane</keyword>
<evidence type="ECO:0000313" key="9">
    <source>
        <dbReference type="Proteomes" id="UP000803844"/>
    </source>
</evidence>
<dbReference type="GeneID" id="63836197"/>
<feature type="domain" description="Rhodopsin" evidence="7">
    <location>
        <begin position="29"/>
        <end position="268"/>
    </location>
</feature>
<gene>
    <name evidence="8" type="ORF">M406DRAFT_293095</name>
</gene>
<sequence length="364" mass="40043">MVEPAGVGVPLLRVTILFLVLTWVTVIVRVSVRRWLRPEAKGLDDLMMCIGLVLYTVTCSLVIVCCYHGAGQLSEHLTAIDIMQGTKVFFIAEFFYAGCTVPIKSSICVCLIRVADGRRRFSWTLWGLVALQFMAAIIFFAGISNICHPITTLWGETTYGTCDSKLNSSVSFLFSAVSILTDVTLAILPAILIWPIQMKRRLKVSVAIILGMAAFASCATIIRLRYLTLYDNQAEFMYSAGPIGLWSVVEEGISIVAGSLPALRPLLSLPMFGGTRDASKGISNPETDLQTWGAGDKRDVADDLTDSMKMQTFVISKDGDSDGESQTHILKETHVMVSTEHINSTGTEEWTKRRVNGWDRAADK</sequence>
<keyword evidence="2 6" id="KW-0812">Transmembrane</keyword>
<evidence type="ECO:0000313" key="8">
    <source>
        <dbReference type="EMBL" id="KAF3763428.1"/>
    </source>
</evidence>
<feature type="transmembrane region" description="Helical" evidence="6">
    <location>
        <begin position="206"/>
        <end position="224"/>
    </location>
</feature>